<dbReference type="EMBL" id="CAJOBA010089142">
    <property type="protein sequence ID" value="CAF4476596.1"/>
    <property type="molecule type" value="Genomic_DNA"/>
</dbReference>
<evidence type="ECO:0000256" key="2">
    <source>
        <dbReference type="ARBA" id="ARBA00022737"/>
    </source>
</evidence>
<protein>
    <submittedName>
        <fullName evidence="4">Uncharacterized protein</fullName>
    </submittedName>
</protein>
<keyword evidence="2" id="KW-0677">Repeat</keyword>
<evidence type="ECO:0000256" key="1">
    <source>
        <dbReference type="ARBA" id="ARBA00022614"/>
    </source>
</evidence>
<evidence type="ECO:0000313" key="4">
    <source>
        <dbReference type="EMBL" id="CAF4476596.1"/>
    </source>
</evidence>
<dbReference type="SMART" id="SM00369">
    <property type="entry name" value="LRR_TYP"/>
    <property type="match status" value="4"/>
</dbReference>
<gene>
    <name evidence="3" type="ORF">OVA965_LOCUS44260</name>
    <name evidence="4" type="ORF">TMI583_LOCUS46951</name>
</gene>
<feature type="non-terminal residue" evidence="4">
    <location>
        <position position="1"/>
    </location>
</feature>
<dbReference type="InterPro" id="IPR003591">
    <property type="entry name" value="Leu-rich_rpt_typical-subtyp"/>
</dbReference>
<dbReference type="Proteomes" id="UP000677228">
    <property type="component" value="Unassembled WGS sequence"/>
</dbReference>
<dbReference type="InterPro" id="IPR001611">
    <property type="entry name" value="Leu-rich_rpt"/>
</dbReference>
<accession>A0A8S2X3I8</accession>
<evidence type="ECO:0000313" key="5">
    <source>
        <dbReference type="Proteomes" id="UP000682733"/>
    </source>
</evidence>
<keyword evidence="1" id="KW-0433">Leucine-rich repeat</keyword>
<dbReference type="EMBL" id="CAJNOK010062304">
    <property type="protein sequence ID" value="CAF1640605.1"/>
    <property type="molecule type" value="Genomic_DNA"/>
</dbReference>
<reference evidence="4" key="1">
    <citation type="submission" date="2021-02" db="EMBL/GenBank/DDBJ databases">
        <authorList>
            <person name="Nowell W R."/>
        </authorList>
    </citation>
    <scope>NUCLEOTIDE SEQUENCE</scope>
</reference>
<dbReference type="PANTHER" id="PTHR45617">
    <property type="entry name" value="LEUCINE RICH REPEAT FAMILY PROTEIN"/>
    <property type="match status" value="1"/>
</dbReference>
<sequence length="157" mass="18128">YNQLIEINLSTLQQLEVLTITQNQIKHIDNDSLPKQLKRLDLSYNGLADMKISLSQLEYLNVQNNQLTQQHLEFIQTLTNIRELILDFNSIQTLNENVFSSTKCCQQLELLSLQGNDFNFNEQDSLVASLLFSDLKQLKRLNLARNTIKTIPTGKDF</sequence>
<dbReference type="Pfam" id="PF13855">
    <property type="entry name" value="LRR_8"/>
    <property type="match status" value="1"/>
</dbReference>
<organism evidence="4 5">
    <name type="scientific">Didymodactylos carnosus</name>
    <dbReference type="NCBI Taxonomy" id="1234261"/>
    <lineage>
        <taxon>Eukaryota</taxon>
        <taxon>Metazoa</taxon>
        <taxon>Spiralia</taxon>
        <taxon>Gnathifera</taxon>
        <taxon>Rotifera</taxon>
        <taxon>Eurotatoria</taxon>
        <taxon>Bdelloidea</taxon>
        <taxon>Philodinida</taxon>
        <taxon>Philodinidae</taxon>
        <taxon>Didymodactylos</taxon>
    </lineage>
</organism>
<dbReference type="SUPFAM" id="SSF52058">
    <property type="entry name" value="L domain-like"/>
    <property type="match status" value="1"/>
</dbReference>
<dbReference type="Proteomes" id="UP000682733">
    <property type="component" value="Unassembled WGS sequence"/>
</dbReference>
<dbReference type="InterPro" id="IPR032675">
    <property type="entry name" value="LRR_dom_sf"/>
</dbReference>
<evidence type="ECO:0000313" key="3">
    <source>
        <dbReference type="EMBL" id="CAF1640605.1"/>
    </source>
</evidence>
<comment type="caution">
    <text evidence="4">The sequence shown here is derived from an EMBL/GenBank/DDBJ whole genome shotgun (WGS) entry which is preliminary data.</text>
</comment>
<proteinExistence type="predicted"/>
<dbReference type="AlphaFoldDB" id="A0A8S2X3I8"/>
<dbReference type="Gene3D" id="3.80.10.10">
    <property type="entry name" value="Ribonuclease Inhibitor"/>
    <property type="match status" value="1"/>
</dbReference>
<name>A0A8S2X3I8_9BILA</name>